<dbReference type="OrthoDB" id="3649267at2759"/>
<name>A0A9P5BXQ4_9PLEO</name>
<comment type="caution">
    <text evidence="1">The sequence shown here is derived from an EMBL/GenBank/DDBJ whole genome shotgun (WGS) entry which is preliminary data.</text>
</comment>
<accession>A0A9P5BXQ4</accession>
<gene>
    <name evidence="1" type="ORF">E8E12_003830</name>
</gene>
<reference evidence="1" key="1">
    <citation type="submission" date="2019-04" db="EMBL/GenBank/DDBJ databases">
        <title>Sequencing of skin fungus with MAO and IRED activity.</title>
        <authorList>
            <person name="Marsaioli A.J."/>
            <person name="Bonatto J.M.C."/>
            <person name="Reis Junior O."/>
        </authorList>
    </citation>
    <scope>NUCLEOTIDE SEQUENCE</scope>
    <source>
        <strain evidence="1">28M1</strain>
    </source>
</reference>
<protein>
    <submittedName>
        <fullName evidence="1">Uncharacterized protein</fullName>
    </submittedName>
</protein>
<proteinExistence type="predicted"/>
<evidence type="ECO:0000313" key="2">
    <source>
        <dbReference type="Proteomes" id="UP000758155"/>
    </source>
</evidence>
<dbReference type="AlphaFoldDB" id="A0A9P5BXQ4"/>
<sequence>MLRPSYKHLVLLGSPVVSQINFGTPGSQGNRNYSGSQICNRTFAEANSTGEFSVVPYMGIDDTISWATTAYQDHDATELSLWFSPSRNYTDHFDLGYDVCYFWIDGLMISSIERGQSDSGRCM</sequence>
<organism evidence="1 2">
    <name type="scientific">Didymella heteroderae</name>
    <dbReference type="NCBI Taxonomy" id="1769908"/>
    <lineage>
        <taxon>Eukaryota</taxon>
        <taxon>Fungi</taxon>
        <taxon>Dikarya</taxon>
        <taxon>Ascomycota</taxon>
        <taxon>Pezizomycotina</taxon>
        <taxon>Dothideomycetes</taxon>
        <taxon>Pleosporomycetidae</taxon>
        <taxon>Pleosporales</taxon>
        <taxon>Pleosporineae</taxon>
        <taxon>Didymellaceae</taxon>
        <taxon>Didymella</taxon>
    </lineage>
</organism>
<dbReference type="EMBL" id="SWKV01000072">
    <property type="protein sequence ID" value="KAF3034065.1"/>
    <property type="molecule type" value="Genomic_DNA"/>
</dbReference>
<dbReference type="Proteomes" id="UP000758155">
    <property type="component" value="Unassembled WGS sequence"/>
</dbReference>
<keyword evidence="2" id="KW-1185">Reference proteome</keyword>
<evidence type="ECO:0000313" key="1">
    <source>
        <dbReference type="EMBL" id="KAF3034065.1"/>
    </source>
</evidence>